<dbReference type="EMBL" id="CP059265">
    <property type="protein sequence ID" value="QLQ32344.1"/>
    <property type="molecule type" value="Genomic_DNA"/>
</dbReference>
<dbReference type="Gene3D" id="3.30.70.20">
    <property type="match status" value="1"/>
</dbReference>
<evidence type="ECO:0000259" key="4">
    <source>
        <dbReference type="PROSITE" id="PS51379"/>
    </source>
</evidence>
<dbReference type="PROSITE" id="PS51379">
    <property type="entry name" value="4FE4S_FER_2"/>
    <property type="match status" value="1"/>
</dbReference>
<keyword evidence="3" id="KW-0411">Iron-sulfur</keyword>
<dbReference type="GO" id="GO:0051536">
    <property type="term" value="F:iron-sulfur cluster binding"/>
    <property type="evidence" value="ECO:0007669"/>
    <property type="project" value="UniProtKB-KW"/>
</dbReference>
<dbReference type="InterPro" id="IPR017900">
    <property type="entry name" value="4Fe4S_Fe_S_CS"/>
</dbReference>
<evidence type="ECO:0000313" key="5">
    <source>
        <dbReference type="EMBL" id="QLQ32344.1"/>
    </source>
</evidence>
<keyword evidence="6" id="KW-1185">Reference proteome</keyword>
<gene>
    <name evidence="5" type="ORF">HZT40_12955</name>
</gene>
<keyword evidence="2" id="KW-0408">Iron</keyword>
<dbReference type="Proteomes" id="UP000510621">
    <property type="component" value="Chromosome"/>
</dbReference>
<protein>
    <submittedName>
        <fullName evidence="5">4Fe-4S binding protein</fullName>
    </submittedName>
</protein>
<evidence type="ECO:0000313" key="6">
    <source>
        <dbReference type="Proteomes" id="UP000510621"/>
    </source>
</evidence>
<dbReference type="Pfam" id="PF00037">
    <property type="entry name" value="Fer4"/>
    <property type="match status" value="1"/>
</dbReference>
<evidence type="ECO:0000256" key="2">
    <source>
        <dbReference type="ARBA" id="ARBA00023004"/>
    </source>
</evidence>
<accession>A0A7L6AT98</accession>
<evidence type="ECO:0000256" key="3">
    <source>
        <dbReference type="ARBA" id="ARBA00023014"/>
    </source>
</evidence>
<organism evidence="5 6">
    <name type="scientific">Candidatus Thiothrix singaporensis</name>
    <dbReference type="NCBI Taxonomy" id="2799669"/>
    <lineage>
        <taxon>Bacteria</taxon>
        <taxon>Pseudomonadati</taxon>
        <taxon>Pseudomonadota</taxon>
        <taxon>Gammaproteobacteria</taxon>
        <taxon>Thiotrichales</taxon>
        <taxon>Thiotrichaceae</taxon>
        <taxon>Thiothrix</taxon>
    </lineage>
</organism>
<dbReference type="AlphaFoldDB" id="A0A7L6AT98"/>
<dbReference type="SUPFAM" id="SSF54862">
    <property type="entry name" value="4Fe-4S ferredoxins"/>
    <property type="match status" value="1"/>
</dbReference>
<dbReference type="InterPro" id="IPR017896">
    <property type="entry name" value="4Fe4S_Fe-S-bd"/>
</dbReference>
<dbReference type="PROSITE" id="PS00198">
    <property type="entry name" value="4FE4S_FER_1"/>
    <property type="match status" value="1"/>
</dbReference>
<dbReference type="GO" id="GO:0046872">
    <property type="term" value="F:metal ion binding"/>
    <property type="evidence" value="ECO:0007669"/>
    <property type="project" value="UniProtKB-KW"/>
</dbReference>
<dbReference type="KEGG" id="this:HZT40_12955"/>
<feature type="domain" description="4Fe-4S ferredoxin-type" evidence="4">
    <location>
        <begin position="1"/>
        <end position="30"/>
    </location>
</feature>
<keyword evidence="1" id="KW-0479">Metal-binding</keyword>
<name>A0A7L6AT98_9GAMM</name>
<reference evidence="5" key="1">
    <citation type="submission" date="2020-06" db="EMBL/GenBank/DDBJ databases">
        <title>Analysis procedures for assessing recovery of high quality, complete, closed genomes from Nanopore long read metagenome sequencing.</title>
        <authorList>
            <person name="Bessarab I."/>
            <person name="Arumugam K."/>
            <person name="Haryono M."/>
            <person name="Liu X."/>
            <person name="Roy S."/>
            <person name="Zuniga-Montanez R.E."/>
            <person name="Qiu G."/>
            <person name="Drautz-Moses D.I."/>
            <person name="Law Y.Y."/>
            <person name="Wuertz S."/>
            <person name="Lauro F.M."/>
            <person name="Huson D.H."/>
            <person name="Williams R.B."/>
        </authorList>
    </citation>
    <scope>NUCLEOTIDE SEQUENCE [LARGE SCALE GENOMIC DNA]</scope>
    <source>
        <strain evidence="5">SSD2</strain>
    </source>
</reference>
<proteinExistence type="predicted"/>
<sequence>MALKINRDICTSCGDCEPVCPTKSIKPFKGAYKIEADTCTECEGEHDEPQCLKVCMEDGCIEYID</sequence>
<evidence type="ECO:0000256" key="1">
    <source>
        <dbReference type="ARBA" id="ARBA00022723"/>
    </source>
</evidence>